<dbReference type="RefSeq" id="WP_306388990.1">
    <property type="nucleotide sequence ID" value="NZ_JAVCAP010000011.1"/>
</dbReference>
<dbReference type="InterPro" id="IPR021327">
    <property type="entry name" value="DUF2934"/>
</dbReference>
<feature type="compositionally biased region" description="Low complexity" evidence="1">
    <location>
        <begin position="9"/>
        <end position="29"/>
    </location>
</feature>
<feature type="region of interest" description="Disordered" evidence="1">
    <location>
        <begin position="1"/>
        <end position="42"/>
    </location>
</feature>
<organism evidence="2 3">
    <name type="scientific">Methylophilus aquaticus</name>
    <dbReference type="NCBI Taxonomy" id="1971610"/>
    <lineage>
        <taxon>Bacteria</taxon>
        <taxon>Pseudomonadati</taxon>
        <taxon>Pseudomonadota</taxon>
        <taxon>Betaproteobacteria</taxon>
        <taxon>Nitrosomonadales</taxon>
        <taxon>Methylophilaceae</taxon>
        <taxon>Methylophilus</taxon>
    </lineage>
</organism>
<accession>A0ABT9JRV6</accession>
<protein>
    <submittedName>
        <fullName evidence="2">DUF2934 domain-containing protein</fullName>
    </submittedName>
</protein>
<gene>
    <name evidence="2" type="ORF">Q9291_05325</name>
</gene>
<name>A0ABT9JRV6_9PROT</name>
<sequence length="85" mass="9145">MATTETTGKKTSPAKKAAAKTAAPKAKSAATRKKAAKPSVMTSEERYKMIETAAYYIAEKNGFNTNHMDHWLAAELEVDAKLNGA</sequence>
<dbReference type="Pfam" id="PF11154">
    <property type="entry name" value="DUF2934"/>
    <property type="match status" value="1"/>
</dbReference>
<comment type="caution">
    <text evidence="2">The sequence shown here is derived from an EMBL/GenBank/DDBJ whole genome shotgun (WGS) entry which is preliminary data.</text>
</comment>
<evidence type="ECO:0000313" key="2">
    <source>
        <dbReference type="EMBL" id="MDP8567261.1"/>
    </source>
</evidence>
<proteinExistence type="predicted"/>
<keyword evidence="3" id="KW-1185">Reference proteome</keyword>
<reference evidence="3" key="1">
    <citation type="journal article" date="2019" name="Int. J. Syst. Evol. Microbiol.">
        <title>The Global Catalogue of Microorganisms (GCM) 10K type strain sequencing project: providing services to taxonomists for standard genome sequencing and annotation.</title>
        <authorList>
            <consortium name="The Broad Institute Genomics Platform"/>
            <consortium name="The Broad Institute Genome Sequencing Center for Infectious Disease"/>
            <person name="Wu L."/>
            <person name="Ma J."/>
        </authorList>
    </citation>
    <scope>NUCLEOTIDE SEQUENCE [LARGE SCALE GENOMIC DNA]</scope>
    <source>
        <strain evidence="3">VKM B-3159</strain>
    </source>
</reference>
<dbReference type="EMBL" id="JAVCAP010000011">
    <property type="protein sequence ID" value="MDP8567261.1"/>
    <property type="molecule type" value="Genomic_DNA"/>
</dbReference>
<dbReference type="Proteomes" id="UP001225906">
    <property type="component" value="Unassembled WGS sequence"/>
</dbReference>
<evidence type="ECO:0000256" key="1">
    <source>
        <dbReference type="SAM" id="MobiDB-lite"/>
    </source>
</evidence>
<evidence type="ECO:0000313" key="3">
    <source>
        <dbReference type="Proteomes" id="UP001225906"/>
    </source>
</evidence>